<keyword evidence="3 5" id="KW-0732">Signal</keyword>
<dbReference type="CDD" id="cd19423">
    <property type="entry name" value="lipocalin_LTBP1-like"/>
    <property type="match status" value="1"/>
</dbReference>
<dbReference type="Pfam" id="PF03973">
    <property type="entry name" value="Triabin"/>
    <property type="match status" value="1"/>
</dbReference>
<evidence type="ECO:0000256" key="5">
    <source>
        <dbReference type="SAM" id="SignalP"/>
    </source>
</evidence>
<evidence type="ECO:0000313" key="6">
    <source>
        <dbReference type="EMBL" id="JAI55658.1"/>
    </source>
</evidence>
<dbReference type="Gene3D" id="2.40.128.20">
    <property type="match status" value="1"/>
</dbReference>
<evidence type="ECO:0000256" key="4">
    <source>
        <dbReference type="ARBA" id="ARBA00034121"/>
    </source>
</evidence>
<dbReference type="SUPFAM" id="SSF50814">
    <property type="entry name" value="Lipocalins"/>
    <property type="match status" value="1"/>
</dbReference>
<comment type="subcellular location">
    <subcellularLocation>
        <location evidence="1">Secreted</location>
    </subcellularLocation>
</comment>
<organism evidence="6">
    <name type="scientific">Rhodnius neglectus</name>
    <dbReference type="NCBI Taxonomy" id="72488"/>
    <lineage>
        <taxon>Eukaryota</taxon>
        <taxon>Metazoa</taxon>
        <taxon>Ecdysozoa</taxon>
        <taxon>Arthropoda</taxon>
        <taxon>Hexapoda</taxon>
        <taxon>Insecta</taxon>
        <taxon>Pterygota</taxon>
        <taxon>Neoptera</taxon>
        <taxon>Paraneoptera</taxon>
        <taxon>Hemiptera</taxon>
        <taxon>Heteroptera</taxon>
        <taxon>Panheteroptera</taxon>
        <taxon>Cimicomorpha</taxon>
        <taxon>Reduviidae</taxon>
        <taxon>Triatominae</taxon>
        <taxon>Rhodnius</taxon>
    </lineage>
</organism>
<name>A0A0P4VYE7_9HEMI</name>
<dbReference type="InterPro" id="IPR005657">
    <property type="entry name" value="Triabi/Procalin"/>
</dbReference>
<proteinExistence type="evidence at transcript level"/>
<dbReference type="GO" id="GO:0005576">
    <property type="term" value="C:extracellular region"/>
    <property type="evidence" value="ECO:0007669"/>
    <property type="project" value="UniProtKB-SubCell"/>
</dbReference>
<sequence length="200" mass="22800">MKTILAVIFFGILTFAFADYPTLEECKPPEAMKGLDSGKFLKGTWYVTNAKHGSNSTVCREYKGKRENGNPVLNGDGYYSVGSQKVYFEVRCNKQSDSNYKLTFDCTQNGPKGSKMNFQLQLEVTVLLTDYDDFAIMYRCVKFPRELGSRIEDNVLVLHRDATKTDDENSLIKETLEKQNWTLDKFNSRKGVTCPEPPQK</sequence>
<evidence type="ECO:0008006" key="7">
    <source>
        <dbReference type="Google" id="ProtNLM"/>
    </source>
</evidence>
<dbReference type="AlphaFoldDB" id="A0A0P4VYE7"/>
<feature type="signal peptide" evidence="5">
    <location>
        <begin position="1"/>
        <end position="18"/>
    </location>
</feature>
<evidence type="ECO:0000256" key="2">
    <source>
        <dbReference type="ARBA" id="ARBA00022525"/>
    </source>
</evidence>
<feature type="chain" id="PRO_5006070112" description="Salivary lipocalin" evidence="5">
    <location>
        <begin position="19"/>
        <end position="200"/>
    </location>
</feature>
<accession>A0A0P4VYE7</accession>
<dbReference type="EMBL" id="GDKW01000937">
    <property type="protein sequence ID" value="JAI55658.1"/>
    <property type="molecule type" value="mRNA"/>
</dbReference>
<keyword evidence="2" id="KW-0964">Secreted</keyword>
<reference evidence="6" key="1">
    <citation type="journal article" date="2016" name="PLoS Negl. Trop. Dis.">
        <title>A Deep Insight into the Sialome of Rhodnius neglectus, a Vector of Chagas Disease.</title>
        <authorList>
            <person name="Santiago P.B."/>
            <person name="Assumpcao T.C."/>
            <person name="Araujo C.N."/>
            <person name="Bastos I.M."/>
            <person name="Neves D."/>
            <person name="Silva I.G."/>
            <person name="Charneau S."/>
            <person name="Queiroz R.M."/>
            <person name="Raiol T."/>
            <person name="Oliveira J.V."/>
            <person name="Sousa M.V."/>
            <person name="Calvo E."/>
            <person name="Ribeiro J.M."/>
            <person name="Santana J.M."/>
        </authorList>
    </citation>
    <scope>NUCLEOTIDE SEQUENCE</scope>
    <source>
        <tissue evidence="6">Salivary glands</tissue>
    </source>
</reference>
<dbReference type="GO" id="GO:0030682">
    <property type="term" value="P:symbiont-mediated perturbation of host defenses"/>
    <property type="evidence" value="ECO:0007669"/>
    <property type="project" value="InterPro"/>
</dbReference>
<dbReference type="InterPro" id="IPR012674">
    <property type="entry name" value="Calycin"/>
</dbReference>
<feature type="non-terminal residue" evidence="6">
    <location>
        <position position="200"/>
    </location>
</feature>
<evidence type="ECO:0000256" key="3">
    <source>
        <dbReference type="ARBA" id="ARBA00022729"/>
    </source>
</evidence>
<protein>
    <recommendedName>
        <fullName evidence="7">Salivary lipocalin</fullName>
    </recommendedName>
</protein>
<evidence type="ECO:0000256" key="1">
    <source>
        <dbReference type="ARBA" id="ARBA00004613"/>
    </source>
</evidence>
<comment type="similarity">
    <text evidence="4">Belongs to the calycin superfamily. Triabin family.</text>
</comment>